<dbReference type="InterPro" id="IPR035969">
    <property type="entry name" value="Rab-GAP_TBC_sf"/>
</dbReference>
<reference evidence="3 4" key="1">
    <citation type="journal article" date="2018" name="BMC Genomics">
        <title>Comparative genome analyses reveal sequence features reflecting distinct modes of host-adaptation between dicot and monocot powdery mildew.</title>
        <authorList>
            <person name="Wu Y."/>
            <person name="Ma X."/>
            <person name="Pan Z."/>
            <person name="Kale S.D."/>
            <person name="Song Y."/>
            <person name="King H."/>
            <person name="Zhang Q."/>
            <person name="Presley C."/>
            <person name="Deng X."/>
            <person name="Wei C.I."/>
            <person name="Xiao S."/>
        </authorList>
    </citation>
    <scope>NUCLEOTIDE SEQUENCE [LARGE SCALE GENOMIC DNA]</scope>
    <source>
        <strain evidence="3">UCSC1</strain>
    </source>
</reference>
<comment type="caution">
    <text evidence="3">The sequence shown here is derived from an EMBL/GenBank/DDBJ whole genome shotgun (WGS) entry which is preliminary data.</text>
</comment>
<evidence type="ECO:0000313" key="4">
    <source>
        <dbReference type="Proteomes" id="UP000285405"/>
    </source>
</evidence>
<evidence type="ECO:0000256" key="1">
    <source>
        <dbReference type="ARBA" id="ARBA00022468"/>
    </source>
</evidence>
<dbReference type="EMBL" id="MCBR01019780">
    <property type="protein sequence ID" value="RKF56307.1"/>
    <property type="molecule type" value="Genomic_DNA"/>
</dbReference>
<dbReference type="Pfam" id="PF00566">
    <property type="entry name" value="RabGAP-TBC"/>
    <property type="match status" value="1"/>
</dbReference>
<feature type="domain" description="Rab-GAP TBC" evidence="2">
    <location>
        <begin position="56"/>
        <end position="246"/>
    </location>
</feature>
<dbReference type="SUPFAM" id="SSF47923">
    <property type="entry name" value="Ypt/Rab-GAP domain of gyp1p"/>
    <property type="match status" value="2"/>
</dbReference>
<proteinExistence type="predicted"/>
<organism evidence="3 4">
    <name type="scientific">Golovinomyces cichoracearum</name>
    <dbReference type="NCBI Taxonomy" id="62708"/>
    <lineage>
        <taxon>Eukaryota</taxon>
        <taxon>Fungi</taxon>
        <taxon>Dikarya</taxon>
        <taxon>Ascomycota</taxon>
        <taxon>Pezizomycotina</taxon>
        <taxon>Leotiomycetes</taxon>
        <taxon>Erysiphales</taxon>
        <taxon>Erysiphaceae</taxon>
        <taxon>Golovinomyces</taxon>
    </lineage>
</organism>
<keyword evidence="1" id="KW-0343">GTPase activation</keyword>
<dbReference type="SMART" id="SM00164">
    <property type="entry name" value="TBC"/>
    <property type="match status" value="1"/>
</dbReference>
<name>A0A420HFY0_9PEZI</name>
<dbReference type="PROSITE" id="PS50086">
    <property type="entry name" value="TBC_RABGAP"/>
    <property type="match status" value="1"/>
</dbReference>
<dbReference type="GO" id="GO:0005789">
    <property type="term" value="C:endoplasmic reticulum membrane"/>
    <property type="evidence" value="ECO:0007669"/>
    <property type="project" value="TreeGrafter"/>
</dbReference>
<protein>
    <submittedName>
        <fullName evidence="3">GTPase-activating protein gyp10</fullName>
    </submittedName>
</protein>
<dbReference type="GO" id="GO:0005096">
    <property type="term" value="F:GTPase activator activity"/>
    <property type="evidence" value="ECO:0007669"/>
    <property type="project" value="UniProtKB-KW"/>
</dbReference>
<evidence type="ECO:0000313" key="3">
    <source>
        <dbReference type="EMBL" id="RKF56307.1"/>
    </source>
</evidence>
<dbReference type="PANTHER" id="PTHR20913:SF7">
    <property type="entry name" value="RE60063P"/>
    <property type="match status" value="1"/>
</dbReference>
<accession>A0A420HFY0</accession>
<dbReference type="FunFam" id="1.10.472.80:FF:000060">
    <property type="entry name" value="TBC domain protein, putative"/>
    <property type="match status" value="1"/>
</dbReference>
<dbReference type="InterPro" id="IPR045913">
    <property type="entry name" value="TBC20/Gyp8-like"/>
</dbReference>
<gene>
    <name evidence="3" type="ORF">GcC1_197004</name>
</gene>
<dbReference type="PANTHER" id="PTHR20913">
    <property type="entry name" value="TBC1 DOMAIN FAMILY MEMBER 20/GTPASE"/>
    <property type="match status" value="1"/>
</dbReference>
<dbReference type="Proteomes" id="UP000285405">
    <property type="component" value="Unassembled WGS sequence"/>
</dbReference>
<dbReference type="InterPro" id="IPR000195">
    <property type="entry name" value="Rab-GAP-TBC_dom"/>
</dbReference>
<dbReference type="AlphaFoldDB" id="A0A420HFY0"/>
<dbReference type="Gene3D" id="1.10.472.80">
    <property type="entry name" value="Ypt/Rab-GAP domain of gyp1p, domain 3"/>
    <property type="match status" value="1"/>
</dbReference>
<sequence>MESEPENSRDSQNNLECLLASPDMKKDEVKILNILKACEEGRLDALRDFATTKGGFISDNIRRQAWPLLLGVGKYSIGSQSQIEDTNSLWGLPIHPDEDQVKLDVNRSFVHYPHGRSLNELLERQKKLFDLITHVLRYLPYLSYFQGYHDICQVFMLVMGPETHWPVIARLSALRIRDFMLPTFSQTLAQLHLIPSIIKRVNPKLWIHISRTQPFYALSGTLTMYSHDIKDYGEITRLFDVLLAREAVFSIYIFAQIVLQRSDELFNISSDEPEILHSVLSKIPNPLGIEALIKKTVRLFETHPPEVLQGWNKISSYSVLKTTRWPDAVSGQSLDDGRIFFNKQVKELKRAELRDVTLNTVRKYWKPALSIGIPVLVSVISYWLRDSAGTAGIF</sequence>
<evidence type="ECO:0000259" key="2">
    <source>
        <dbReference type="PROSITE" id="PS50086"/>
    </source>
</evidence>
<dbReference type="GO" id="GO:0006888">
    <property type="term" value="P:endoplasmic reticulum to Golgi vesicle-mediated transport"/>
    <property type="evidence" value="ECO:0007669"/>
    <property type="project" value="TreeGrafter"/>
</dbReference>
<dbReference type="Gene3D" id="1.10.8.1310">
    <property type="match status" value="1"/>
</dbReference>
<dbReference type="OrthoDB" id="206700at2759"/>